<proteinExistence type="predicted"/>
<reference evidence="1" key="1">
    <citation type="submission" date="2022-09" db="EMBL/GenBank/DDBJ databases">
        <title>Actin cytoskeleton and complex cell architecture in an #Asgard archaeon.</title>
        <authorList>
            <person name="Ponce Toledo R.I."/>
            <person name="Schleper C."/>
            <person name="Rodrigues Oliveira T."/>
            <person name="Wollweber F."/>
            <person name="Xu J."/>
            <person name="Rittmann S."/>
            <person name="Klingl A."/>
            <person name="Pilhofer M."/>
        </authorList>
    </citation>
    <scope>NUCLEOTIDE SEQUENCE</scope>
    <source>
        <strain evidence="1">B-35</strain>
    </source>
</reference>
<evidence type="ECO:0000313" key="1">
    <source>
        <dbReference type="EMBL" id="UYP44246.1"/>
    </source>
</evidence>
<evidence type="ECO:0000313" key="2">
    <source>
        <dbReference type="Proteomes" id="UP001208689"/>
    </source>
</evidence>
<accession>A0ABY6HL60</accession>
<name>A0ABY6HL60_9ARCH</name>
<sequence>MIPRNLQNHYDLICEFFEKEGFFKARKSKITRINANLFIFGSLTQSQLQTLTKYSQSTLSRILGNLVNAKIYDKFSIPPNKANFYKFNSRRNKLGLQGYTDFELRAVNEMQGLLKLLKRLEKEPNATYGQKIFKNQCIETLFQFGLHFHQYALLENIPFSSIPSFDKYLPFLNTWKNPDNEFLKASKLIEPHFNEKLLDCEKKYMEAAYGQSYKSLIKHNHLFINAYCTTRKIISQPTLHKLTGLSIPLISKVMNFHTELGQVTKIDPRKSKTGRILYYSPALPVIQVNYELKLLTELMKLKKQFESSLLELNNLKIEERNEGIFTSIFHAIQTLFLEIFPRYEKRYKQAVYLKQRFELSDQVQFSNLMSHLSDNFKQI</sequence>
<keyword evidence="2" id="KW-1185">Reference proteome</keyword>
<dbReference type="Proteomes" id="UP001208689">
    <property type="component" value="Chromosome"/>
</dbReference>
<protein>
    <recommendedName>
        <fullName evidence="3">MarR family transcriptional regulator</fullName>
    </recommendedName>
</protein>
<dbReference type="EMBL" id="CP104013">
    <property type="protein sequence ID" value="UYP44246.1"/>
    <property type="molecule type" value="Genomic_DNA"/>
</dbReference>
<organism evidence="1 2">
    <name type="scientific">Candidatus Lokiarchaeum ossiferum</name>
    <dbReference type="NCBI Taxonomy" id="2951803"/>
    <lineage>
        <taxon>Archaea</taxon>
        <taxon>Promethearchaeati</taxon>
        <taxon>Promethearchaeota</taxon>
        <taxon>Promethearchaeia</taxon>
        <taxon>Promethearchaeales</taxon>
        <taxon>Promethearchaeaceae</taxon>
        <taxon>Candidatus Lokiarchaeum</taxon>
    </lineage>
</organism>
<gene>
    <name evidence="1" type="ORF">NEF87_000531</name>
</gene>
<evidence type="ECO:0008006" key="3">
    <source>
        <dbReference type="Google" id="ProtNLM"/>
    </source>
</evidence>